<sequence>MLKLALVLLGTCILIRRGAEGSDRSLLQSQHPPCMSKQSGWYQCTAASGESPGALCLPLCLGDSADGPCQPCSDANRACNTAWSAYNGKLQASLSFNSTEICPQLATRMASGSSSGGCSCPCGQQG</sequence>
<evidence type="ECO:0000313" key="3">
    <source>
        <dbReference type="Proteomes" id="UP001314263"/>
    </source>
</evidence>
<dbReference type="Proteomes" id="UP001314263">
    <property type="component" value="Unassembled WGS sequence"/>
</dbReference>
<keyword evidence="3" id="KW-1185">Reference proteome</keyword>
<keyword evidence="1" id="KW-0732">Signal</keyword>
<reference evidence="2 3" key="1">
    <citation type="submission" date="2023-10" db="EMBL/GenBank/DDBJ databases">
        <authorList>
            <person name="Maclean D."/>
            <person name="Macfadyen A."/>
        </authorList>
    </citation>
    <scope>NUCLEOTIDE SEQUENCE [LARGE SCALE GENOMIC DNA]</scope>
</reference>
<evidence type="ECO:0000313" key="2">
    <source>
        <dbReference type="EMBL" id="CAK0785591.1"/>
    </source>
</evidence>
<dbReference type="AlphaFoldDB" id="A0AAV1IFL1"/>
<protein>
    <submittedName>
        <fullName evidence="2">Uncharacterized protein</fullName>
    </submittedName>
</protein>
<organism evidence="2 3">
    <name type="scientific">Coccomyxa viridis</name>
    <dbReference type="NCBI Taxonomy" id="1274662"/>
    <lineage>
        <taxon>Eukaryota</taxon>
        <taxon>Viridiplantae</taxon>
        <taxon>Chlorophyta</taxon>
        <taxon>core chlorophytes</taxon>
        <taxon>Trebouxiophyceae</taxon>
        <taxon>Trebouxiophyceae incertae sedis</taxon>
        <taxon>Coccomyxaceae</taxon>
        <taxon>Coccomyxa</taxon>
    </lineage>
</organism>
<name>A0AAV1IFL1_9CHLO</name>
<gene>
    <name evidence="2" type="ORF">CVIRNUC_008801</name>
</gene>
<comment type="caution">
    <text evidence="2">The sequence shown here is derived from an EMBL/GenBank/DDBJ whole genome shotgun (WGS) entry which is preliminary data.</text>
</comment>
<proteinExistence type="predicted"/>
<feature type="signal peptide" evidence="1">
    <location>
        <begin position="1"/>
        <end position="21"/>
    </location>
</feature>
<accession>A0AAV1IFL1</accession>
<feature type="chain" id="PRO_5043785263" evidence="1">
    <location>
        <begin position="22"/>
        <end position="126"/>
    </location>
</feature>
<dbReference type="EMBL" id="CAUYUE010000012">
    <property type="protein sequence ID" value="CAK0785591.1"/>
    <property type="molecule type" value="Genomic_DNA"/>
</dbReference>
<evidence type="ECO:0000256" key="1">
    <source>
        <dbReference type="SAM" id="SignalP"/>
    </source>
</evidence>